<organism evidence="2 3">
    <name type="scientific">Rhodotorula toruloides</name>
    <name type="common">Yeast</name>
    <name type="synonym">Rhodosporidium toruloides</name>
    <dbReference type="NCBI Taxonomy" id="5286"/>
    <lineage>
        <taxon>Eukaryota</taxon>
        <taxon>Fungi</taxon>
        <taxon>Dikarya</taxon>
        <taxon>Basidiomycota</taxon>
        <taxon>Pucciniomycotina</taxon>
        <taxon>Microbotryomycetes</taxon>
        <taxon>Sporidiobolales</taxon>
        <taxon>Sporidiobolaceae</taxon>
        <taxon>Rhodotorula</taxon>
    </lineage>
</organism>
<evidence type="ECO:0000256" key="1">
    <source>
        <dbReference type="SAM" id="MobiDB-lite"/>
    </source>
</evidence>
<dbReference type="OrthoDB" id="1882547at2759"/>
<feature type="compositionally biased region" description="Pro residues" evidence="1">
    <location>
        <begin position="36"/>
        <end position="60"/>
    </location>
</feature>
<protein>
    <submittedName>
        <fullName evidence="2">CigA protein</fullName>
    </submittedName>
</protein>
<name>A0A511KNL5_RHOTO</name>
<dbReference type="AlphaFoldDB" id="A0A511KNL5"/>
<feature type="compositionally biased region" description="Low complexity" evidence="1">
    <location>
        <begin position="61"/>
        <end position="70"/>
    </location>
</feature>
<reference evidence="2 3" key="1">
    <citation type="submission" date="2019-07" db="EMBL/GenBank/DDBJ databases">
        <title>Rhodotorula toruloides NBRC10032 genome sequencing.</title>
        <authorList>
            <person name="Shida Y."/>
            <person name="Takaku H."/>
            <person name="Ogasawara W."/>
            <person name="Mori K."/>
        </authorList>
    </citation>
    <scope>NUCLEOTIDE SEQUENCE [LARGE SCALE GENOMIC DNA]</scope>
    <source>
        <strain evidence="2 3">NBRC10032</strain>
    </source>
</reference>
<evidence type="ECO:0000313" key="3">
    <source>
        <dbReference type="Proteomes" id="UP000321518"/>
    </source>
</evidence>
<dbReference type="PANTHER" id="PTHR36050:SF1">
    <property type="entry name" value="O-FUCOSYLTRANSFERASE 30"/>
    <property type="match status" value="1"/>
</dbReference>
<gene>
    <name evidence="2" type="ORF">Rt10032_c18g5989</name>
</gene>
<accession>A0A511KNL5</accession>
<feature type="region of interest" description="Disordered" evidence="1">
    <location>
        <begin position="1"/>
        <end position="77"/>
    </location>
</feature>
<dbReference type="EMBL" id="BJWK01000018">
    <property type="protein sequence ID" value="GEM11972.1"/>
    <property type="molecule type" value="Genomic_DNA"/>
</dbReference>
<dbReference type="PANTHER" id="PTHR36050">
    <property type="entry name" value="O-FUCOSYLTRANSFERASE 30"/>
    <property type="match status" value="1"/>
</dbReference>
<comment type="caution">
    <text evidence="2">The sequence shown here is derived from an EMBL/GenBank/DDBJ whole genome shotgun (WGS) entry which is preliminary data.</text>
</comment>
<proteinExistence type="predicted"/>
<evidence type="ECO:0000313" key="2">
    <source>
        <dbReference type="EMBL" id="GEM11972.1"/>
    </source>
</evidence>
<sequence>MMVDDIQIVSPPEEPTSAVEEAPTAKVDWFEAPTAPRSPPPPLKARPQPARAPPSPPPDTGPVDVDVSPPASSTYAHPDTEAAFADRYLAYSPHSGYHNQRISLENALTLAFLLKRTLLLPPVWLGHAIPYISFDKLQRRLEMASKEGLEHCIEFGEGSNEDPIPRECAGFWDWTTVDWSWLVDLSEADKLVPLKRRANLSTEWLHDELGLRKADKRGDSPDVWRLKDDTMYQYRFYDSEIDQEPLDKWGNRLDVDKLRDKTDSFKLVHVGSMFGTNRLRVTRDDSFSARSIFRKSMVFRTDVVDEVTQQVRDLLGGEGNYYGLHLRVGDGIFQQNAPQNMRGVWDKQCKDKMGLDIEFCDEVRRTSETNRLARRGLEVDLSYNSTVAKRSNSRPQRAGAYKHAPLPPLPTVHSRSDSLLSSELACRSPLHIDERFLPFNAPLFIATDSKLPHADPNLAVFFDAFPCTFVLSDFSSLPSISKLNRLRNKDDKTPLAQFLYPQLDAQIAAWGRGLVGTPQSTYSRFAIDVLHQVYHGWDIVERG</sequence>
<dbReference type="Proteomes" id="UP000321518">
    <property type="component" value="Unassembled WGS sequence"/>
</dbReference>